<evidence type="ECO:0000259" key="8">
    <source>
        <dbReference type="Pfam" id="PF02397"/>
    </source>
</evidence>
<evidence type="ECO:0000256" key="2">
    <source>
        <dbReference type="ARBA" id="ARBA00006464"/>
    </source>
</evidence>
<dbReference type="InterPro" id="IPR003362">
    <property type="entry name" value="Bact_transf"/>
</dbReference>
<sequence length="446" mass="50928">MKLKLNGTQMNKAKKILLLGSDAALLYASLAGALAVRYQTLNIGSYFSANFLPFSAIFSLWILVFYISDFYRRPEFASQSEIIKSLARGVFVSGLLSIVILYLFPSFFRLTPKTNLLLVGVMFLILSYLSRIEWLRLFKIGGVRLFVLGGSQTTREISARVGTIPYAGYRIIGTEREFPGDTSLLFEIIKKNKIEVLLVDSALLKDKNNAAAAYEILRSGIRVLNSTEFYENICEKEPLEDINAEWFVDNVLTRRPFYDAAKRSLDILLSCILTVAFFIPFIIISCLIKTTSRGPVLFSQKRTGQNGNEFTLHKFRTMKSNENGPLWTTARDSRITPVGKALRKTHLDEIPQLWNILKGDVSFTGPRPERVELAKQYEKFPFYHSRHIVKPGLTGWAQINFRSSASLEEAFEKLKYDVYYVKNRSLVLDLMILIRTVRHIFGIQYK</sequence>
<dbReference type="NCBIfam" id="TIGR03025">
    <property type="entry name" value="EPS_sugtrans"/>
    <property type="match status" value="1"/>
</dbReference>
<comment type="caution">
    <text evidence="9">The sequence shown here is derived from an EMBL/GenBank/DDBJ whole genome shotgun (WGS) entry which is preliminary data.</text>
</comment>
<protein>
    <submittedName>
        <fullName evidence="9">CpsE</fullName>
    </submittedName>
</protein>
<keyword evidence="5 7" id="KW-1133">Transmembrane helix</keyword>
<feature type="domain" description="Bacterial sugar transferase" evidence="8">
    <location>
        <begin position="262"/>
        <end position="441"/>
    </location>
</feature>
<name>A0A0G1N2E0_9BACT</name>
<evidence type="ECO:0000256" key="5">
    <source>
        <dbReference type="ARBA" id="ARBA00022989"/>
    </source>
</evidence>
<accession>A0A0G1N2E0</accession>
<dbReference type="Pfam" id="PF02397">
    <property type="entry name" value="Bac_transf"/>
    <property type="match status" value="1"/>
</dbReference>
<dbReference type="AlphaFoldDB" id="A0A0G1N2E0"/>
<feature type="transmembrane region" description="Helical" evidence="7">
    <location>
        <begin position="89"/>
        <end position="108"/>
    </location>
</feature>
<evidence type="ECO:0000313" key="10">
    <source>
        <dbReference type="Proteomes" id="UP000034727"/>
    </source>
</evidence>
<evidence type="ECO:0000256" key="3">
    <source>
        <dbReference type="ARBA" id="ARBA00022679"/>
    </source>
</evidence>
<dbReference type="PANTHER" id="PTHR30576:SF0">
    <property type="entry name" value="UNDECAPRENYL-PHOSPHATE N-ACETYLGALACTOSAMINYL 1-PHOSPHATE TRANSFERASE-RELATED"/>
    <property type="match status" value="1"/>
</dbReference>
<comment type="subcellular location">
    <subcellularLocation>
        <location evidence="1">Membrane</location>
        <topology evidence="1">Multi-pass membrane protein</topology>
    </subcellularLocation>
</comment>
<reference evidence="9 10" key="1">
    <citation type="journal article" date="2015" name="Nature">
        <title>rRNA introns, odd ribosomes, and small enigmatic genomes across a large radiation of phyla.</title>
        <authorList>
            <person name="Brown C.T."/>
            <person name="Hug L.A."/>
            <person name="Thomas B.C."/>
            <person name="Sharon I."/>
            <person name="Castelle C.J."/>
            <person name="Singh A."/>
            <person name="Wilkins M.J."/>
            <person name="Williams K.H."/>
            <person name="Banfield J.F."/>
        </authorList>
    </citation>
    <scope>NUCLEOTIDE SEQUENCE [LARGE SCALE GENOMIC DNA]</scope>
</reference>
<dbReference type="GO" id="GO:0016780">
    <property type="term" value="F:phosphotransferase activity, for other substituted phosphate groups"/>
    <property type="evidence" value="ECO:0007669"/>
    <property type="project" value="TreeGrafter"/>
</dbReference>
<evidence type="ECO:0000256" key="7">
    <source>
        <dbReference type="SAM" id="Phobius"/>
    </source>
</evidence>
<gene>
    <name evidence="9" type="ORF">UX22_C0019G0009</name>
</gene>
<dbReference type="PANTHER" id="PTHR30576">
    <property type="entry name" value="COLANIC BIOSYNTHESIS UDP-GLUCOSE LIPID CARRIER TRANSFERASE"/>
    <property type="match status" value="1"/>
</dbReference>
<evidence type="ECO:0000256" key="4">
    <source>
        <dbReference type="ARBA" id="ARBA00022692"/>
    </source>
</evidence>
<evidence type="ECO:0000313" key="9">
    <source>
        <dbReference type="EMBL" id="KKU14654.1"/>
    </source>
</evidence>
<feature type="transmembrane region" description="Helical" evidence="7">
    <location>
        <begin position="51"/>
        <end position="68"/>
    </location>
</feature>
<evidence type="ECO:0000256" key="6">
    <source>
        <dbReference type="ARBA" id="ARBA00023136"/>
    </source>
</evidence>
<dbReference type="Proteomes" id="UP000034727">
    <property type="component" value="Unassembled WGS sequence"/>
</dbReference>
<organism evidence="9 10">
    <name type="scientific">Candidatus Jorgensenbacteria bacterium GW2011_GWA2_45_9</name>
    <dbReference type="NCBI Taxonomy" id="1618663"/>
    <lineage>
        <taxon>Bacteria</taxon>
        <taxon>Candidatus Joergenseniibacteriota</taxon>
    </lineage>
</organism>
<proteinExistence type="inferred from homology"/>
<feature type="transmembrane region" description="Helical" evidence="7">
    <location>
        <begin position="114"/>
        <end position="130"/>
    </location>
</feature>
<keyword evidence="6 7" id="KW-0472">Membrane</keyword>
<dbReference type="EMBL" id="LCLJ01000019">
    <property type="protein sequence ID" value="KKU14654.1"/>
    <property type="molecule type" value="Genomic_DNA"/>
</dbReference>
<feature type="transmembrane region" description="Helical" evidence="7">
    <location>
        <begin position="264"/>
        <end position="283"/>
    </location>
</feature>
<keyword evidence="4 7" id="KW-0812">Transmembrane</keyword>
<evidence type="ECO:0000256" key="1">
    <source>
        <dbReference type="ARBA" id="ARBA00004141"/>
    </source>
</evidence>
<dbReference type="InterPro" id="IPR017475">
    <property type="entry name" value="EPS_sugar_tfrase"/>
</dbReference>
<dbReference type="GO" id="GO:0016020">
    <property type="term" value="C:membrane"/>
    <property type="evidence" value="ECO:0007669"/>
    <property type="project" value="UniProtKB-SubCell"/>
</dbReference>
<keyword evidence="3" id="KW-0808">Transferase</keyword>
<comment type="similarity">
    <text evidence="2">Belongs to the bacterial sugar transferase family.</text>
</comment>